<gene>
    <name evidence="2" type="ORF">HHU08_11140</name>
</gene>
<feature type="transmembrane region" description="Helical" evidence="1">
    <location>
        <begin position="156"/>
        <end position="178"/>
    </location>
</feature>
<feature type="transmembrane region" description="Helical" evidence="1">
    <location>
        <begin position="19"/>
        <end position="41"/>
    </location>
</feature>
<keyword evidence="1" id="KW-1133">Transmembrane helix</keyword>
<evidence type="ECO:0000313" key="2">
    <source>
        <dbReference type="EMBL" id="NMO77549.1"/>
    </source>
</evidence>
<protein>
    <submittedName>
        <fullName evidence="2">Uncharacterized protein</fullName>
    </submittedName>
</protein>
<accession>A0A7Y0K818</accession>
<dbReference type="AlphaFoldDB" id="A0A7Y0K818"/>
<reference evidence="2 3" key="1">
    <citation type="submission" date="2020-04" db="EMBL/GenBank/DDBJ databases">
        <title>Bacillus sp. UniB3 isolated from commercial digestive syrup.</title>
        <authorList>
            <person name="Thorat V."/>
            <person name="Kirdat K."/>
            <person name="Tiwarekar B."/>
            <person name="Yadav A."/>
        </authorList>
    </citation>
    <scope>NUCLEOTIDE SEQUENCE [LARGE SCALE GENOMIC DNA]</scope>
    <source>
        <strain evidence="2 3">UniB3</strain>
    </source>
</reference>
<sequence>MNTFTGPFKLMMREMSLTFYINAAITFVLFAFYNILGFIGVADAGSFILFGPLFIVFLIYPFANFSGYKYILSLGGTRKQFVFALYLTAFIYGVISVVVLNLFYLITNHINGSINLLHLAELTNSSNWLVYVWVDFCWLFFLFSLGMIIKTIWFNYGTILSLSAATFLVVIGTIVVVFGDMGWLTELIFTKHLQFVAILLGIAIVFLLSAYLLMKNAPLEKSNRMFIRQKKAF</sequence>
<organism evidence="2 3">
    <name type="scientific">Niallia alba</name>
    <dbReference type="NCBI Taxonomy" id="2729105"/>
    <lineage>
        <taxon>Bacteria</taxon>
        <taxon>Bacillati</taxon>
        <taxon>Bacillota</taxon>
        <taxon>Bacilli</taxon>
        <taxon>Bacillales</taxon>
        <taxon>Bacillaceae</taxon>
        <taxon>Niallia</taxon>
    </lineage>
</organism>
<comment type="caution">
    <text evidence="2">The sequence shown here is derived from an EMBL/GenBank/DDBJ whole genome shotgun (WGS) entry which is preliminary data.</text>
</comment>
<feature type="transmembrane region" description="Helical" evidence="1">
    <location>
        <begin position="47"/>
        <end position="71"/>
    </location>
</feature>
<keyword evidence="3" id="KW-1185">Reference proteome</keyword>
<proteinExistence type="predicted"/>
<feature type="transmembrane region" description="Helical" evidence="1">
    <location>
        <begin position="83"/>
        <end position="106"/>
    </location>
</feature>
<dbReference type="RefSeq" id="WP_169188454.1">
    <property type="nucleotide sequence ID" value="NZ_JABBPK010000001.1"/>
</dbReference>
<name>A0A7Y0K818_9BACI</name>
<evidence type="ECO:0000313" key="3">
    <source>
        <dbReference type="Proteomes" id="UP000588491"/>
    </source>
</evidence>
<dbReference type="Proteomes" id="UP000588491">
    <property type="component" value="Unassembled WGS sequence"/>
</dbReference>
<keyword evidence="1" id="KW-0812">Transmembrane</keyword>
<feature type="transmembrane region" description="Helical" evidence="1">
    <location>
        <begin position="128"/>
        <end position="149"/>
    </location>
</feature>
<dbReference type="EMBL" id="JABBPK010000001">
    <property type="protein sequence ID" value="NMO77549.1"/>
    <property type="molecule type" value="Genomic_DNA"/>
</dbReference>
<evidence type="ECO:0000256" key="1">
    <source>
        <dbReference type="SAM" id="Phobius"/>
    </source>
</evidence>
<feature type="transmembrane region" description="Helical" evidence="1">
    <location>
        <begin position="193"/>
        <end position="214"/>
    </location>
</feature>
<keyword evidence="1" id="KW-0472">Membrane</keyword>